<dbReference type="EMBL" id="CP108036">
    <property type="protein sequence ID" value="WUN77091.1"/>
    <property type="molecule type" value="Genomic_DNA"/>
</dbReference>
<sequence>MAGPASPTPPARDRARIEDANATGRVPAVFVHGLWLLPTSWDRWAALFEEAGFAPVTAGWPDDPETVAEAGAHPEAFARKSVGQVADHFCDLIGGLDRKPVVIGHSFGGLITQIIAGRGLSRASVAIDPAPFRGVLPLPLSSLRAAGAVLGNPANYHRAVPLTYEQFRYAFANAVDEQEARQLYETFAVPAPGRPLFQAAAANVNPWTEVKVDTTAADRGPLLVISGEKDHTVPWAIADASYRKQARNTHAVTEITEIAGRGHSLTIDHGWREVAQTALDFVRRFADPAR</sequence>
<organism evidence="3 4">
    <name type="scientific">Streptomyces erythrochromogenes</name>
    <dbReference type="NCBI Taxonomy" id="285574"/>
    <lineage>
        <taxon>Bacteria</taxon>
        <taxon>Bacillati</taxon>
        <taxon>Actinomycetota</taxon>
        <taxon>Actinomycetes</taxon>
        <taxon>Kitasatosporales</taxon>
        <taxon>Streptomycetaceae</taxon>
        <taxon>Streptomyces</taxon>
    </lineage>
</organism>
<keyword evidence="4" id="KW-1185">Reference proteome</keyword>
<dbReference type="Pfam" id="PF12697">
    <property type="entry name" value="Abhydrolase_6"/>
    <property type="match status" value="1"/>
</dbReference>
<dbReference type="SUPFAM" id="SSF53474">
    <property type="entry name" value="alpha/beta-Hydrolases"/>
    <property type="match status" value="1"/>
</dbReference>
<dbReference type="Gene3D" id="3.40.50.1820">
    <property type="entry name" value="alpha/beta hydrolase"/>
    <property type="match status" value="1"/>
</dbReference>
<evidence type="ECO:0000313" key="2">
    <source>
        <dbReference type="EMBL" id="WUN77091.1"/>
    </source>
</evidence>
<dbReference type="EMBL" id="CP108036">
    <property type="protein sequence ID" value="WUN83942.1"/>
    <property type="molecule type" value="Genomic_DNA"/>
</dbReference>
<reference evidence="3" key="1">
    <citation type="submission" date="2022-10" db="EMBL/GenBank/DDBJ databases">
        <title>The complete genomes of actinobacterial strains from the NBC collection.</title>
        <authorList>
            <person name="Joergensen T.S."/>
            <person name="Alvarez Arevalo M."/>
            <person name="Sterndorff E.B."/>
            <person name="Faurdal D."/>
            <person name="Vuksanovic O."/>
            <person name="Mourched A.-S."/>
            <person name="Charusanti P."/>
            <person name="Shaw S."/>
            <person name="Blin K."/>
            <person name="Weber T."/>
        </authorList>
    </citation>
    <scope>NUCLEOTIDE SEQUENCE</scope>
    <source>
        <strain evidence="3">NBC_00303</strain>
    </source>
</reference>
<dbReference type="InterPro" id="IPR029058">
    <property type="entry name" value="AB_hydrolase_fold"/>
</dbReference>
<evidence type="ECO:0000259" key="1">
    <source>
        <dbReference type="Pfam" id="PF12697"/>
    </source>
</evidence>
<accession>A0ABZ1QNR9</accession>
<dbReference type="InterPro" id="IPR000073">
    <property type="entry name" value="AB_hydrolase_1"/>
</dbReference>
<dbReference type="PANTHER" id="PTHR43194">
    <property type="entry name" value="HYDROLASE ALPHA/BETA FOLD FAMILY"/>
    <property type="match status" value="1"/>
</dbReference>
<dbReference type="PANTHER" id="PTHR43194:SF2">
    <property type="entry name" value="PEROXISOMAL MEMBRANE PROTEIN LPX1"/>
    <property type="match status" value="1"/>
</dbReference>
<gene>
    <name evidence="2" type="ORF">OHA91_00390</name>
    <name evidence="3" type="ORF">OHA91_38865</name>
</gene>
<evidence type="ECO:0000313" key="4">
    <source>
        <dbReference type="Proteomes" id="UP001432312"/>
    </source>
</evidence>
<proteinExistence type="predicted"/>
<dbReference type="GeneID" id="95502145"/>
<name>A0ABZ1QNR9_9ACTN</name>
<keyword evidence="3" id="KW-0378">Hydrolase</keyword>
<dbReference type="InterPro" id="IPR050228">
    <property type="entry name" value="Carboxylesterase_BioH"/>
</dbReference>
<dbReference type="GO" id="GO:0016787">
    <property type="term" value="F:hydrolase activity"/>
    <property type="evidence" value="ECO:0007669"/>
    <property type="project" value="UniProtKB-KW"/>
</dbReference>
<dbReference type="RefSeq" id="WP_051893413.1">
    <property type="nucleotide sequence ID" value="NZ_CP108036.1"/>
</dbReference>
<evidence type="ECO:0000313" key="3">
    <source>
        <dbReference type="EMBL" id="WUN83942.1"/>
    </source>
</evidence>
<dbReference type="Proteomes" id="UP001432312">
    <property type="component" value="Chromosome"/>
</dbReference>
<feature type="domain" description="AB hydrolase-1" evidence="1">
    <location>
        <begin position="29"/>
        <end position="276"/>
    </location>
</feature>
<protein>
    <submittedName>
        <fullName evidence="3">Alpha/beta hydrolase</fullName>
    </submittedName>
</protein>